<evidence type="ECO:0000256" key="10">
    <source>
        <dbReference type="RuleBase" id="RU366052"/>
    </source>
</evidence>
<dbReference type="GO" id="GO:0006890">
    <property type="term" value="P:retrograde vesicle-mediated transport, Golgi to endoplasmic reticulum"/>
    <property type="evidence" value="ECO:0007669"/>
    <property type="project" value="UniProtKB-UniRule"/>
</dbReference>
<evidence type="ECO:0000256" key="6">
    <source>
        <dbReference type="ARBA" id="ARBA00023034"/>
    </source>
</evidence>
<dbReference type="SUPFAM" id="SSF64356">
    <property type="entry name" value="SNARE-like"/>
    <property type="match status" value="1"/>
</dbReference>
<comment type="similarity">
    <text evidence="1 9">Belongs to the adaptor complexes medium subunit family. Delta-COP subfamily.</text>
</comment>
<dbReference type="Proteomes" id="UP000285301">
    <property type="component" value="Unassembled WGS sequence"/>
</dbReference>
<dbReference type="SUPFAM" id="SSF49447">
    <property type="entry name" value="Second domain of Mu2 adaptin subunit (ap50) of ap2 adaptor"/>
    <property type="match status" value="1"/>
</dbReference>
<dbReference type="EMBL" id="NCKU01002346">
    <property type="protein sequence ID" value="RWS09780.1"/>
    <property type="molecule type" value="Genomic_DNA"/>
</dbReference>
<evidence type="ECO:0000256" key="2">
    <source>
        <dbReference type="ARBA" id="ARBA00022448"/>
    </source>
</evidence>
<keyword evidence="6 9" id="KW-0333">Golgi apparatus</keyword>
<comment type="subcellular location">
    <subcellularLocation>
        <location evidence="9 10">Cytoplasm</location>
    </subcellularLocation>
    <subcellularLocation>
        <location evidence="9 10">Cytoplasmic vesicle</location>
        <location evidence="9 10">COPI-coated vesicle membrane</location>
        <topology evidence="9 10">Peripheral membrane protein</topology>
        <orientation evidence="9 10">Cytoplasmic side</orientation>
    </subcellularLocation>
    <subcellularLocation>
        <location evidence="9 10">Golgi apparatus membrane</location>
        <topology evidence="9 10">Peripheral membrane protein</topology>
        <orientation evidence="9 10">Cytoplasmic side</orientation>
    </subcellularLocation>
</comment>
<protein>
    <recommendedName>
        <fullName evidence="9">Coatomer subunit delta</fullName>
    </recommendedName>
</protein>
<dbReference type="Pfam" id="PF00928">
    <property type="entry name" value="Adap_comp_sub"/>
    <property type="match status" value="1"/>
</dbReference>
<organism evidence="13 14">
    <name type="scientific">Dinothrombium tinctorium</name>
    <dbReference type="NCBI Taxonomy" id="1965070"/>
    <lineage>
        <taxon>Eukaryota</taxon>
        <taxon>Metazoa</taxon>
        <taxon>Ecdysozoa</taxon>
        <taxon>Arthropoda</taxon>
        <taxon>Chelicerata</taxon>
        <taxon>Arachnida</taxon>
        <taxon>Acari</taxon>
        <taxon>Acariformes</taxon>
        <taxon>Trombidiformes</taxon>
        <taxon>Prostigmata</taxon>
        <taxon>Anystina</taxon>
        <taxon>Parasitengona</taxon>
        <taxon>Trombidioidea</taxon>
        <taxon>Trombidiidae</taxon>
        <taxon>Dinothrombium</taxon>
    </lineage>
</organism>
<keyword evidence="3 9" id="KW-0963">Cytoplasm</keyword>
<dbReference type="InterPro" id="IPR036168">
    <property type="entry name" value="AP2_Mu_C_sf"/>
</dbReference>
<feature type="compositionally biased region" description="Low complexity" evidence="11">
    <location>
        <begin position="152"/>
        <end position="169"/>
    </location>
</feature>
<dbReference type="AlphaFoldDB" id="A0A3S3NV50"/>
<feature type="region of interest" description="Disordered" evidence="11">
    <location>
        <begin position="113"/>
        <end position="171"/>
    </location>
</feature>
<keyword evidence="2 9" id="KW-0813">Transport</keyword>
<dbReference type="PANTHER" id="PTHR10121">
    <property type="entry name" value="COATOMER SUBUNIT DELTA"/>
    <property type="match status" value="1"/>
</dbReference>
<accession>A0A3S3NV50</accession>
<keyword evidence="7 9" id="KW-0472">Membrane</keyword>
<dbReference type="InterPro" id="IPR011012">
    <property type="entry name" value="Longin-like_dom_sf"/>
</dbReference>
<keyword evidence="14" id="KW-1185">Reference proteome</keyword>
<keyword evidence="8 9" id="KW-0968">Cytoplasmic vesicle</keyword>
<dbReference type="InterPro" id="IPR028565">
    <property type="entry name" value="MHD"/>
</dbReference>
<proteinExistence type="inferred from homology"/>
<dbReference type="STRING" id="1965070.A0A3S3NV50"/>
<evidence type="ECO:0000256" key="1">
    <source>
        <dbReference type="ARBA" id="ARBA00010516"/>
    </source>
</evidence>
<feature type="compositionally biased region" description="Polar residues" evidence="11">
    <location>
        <begin position="115"/>
        <end position="140"/>
    </location>
</feature>
<comment type="caution">
    <text evidence="13">The sequence shown here is derived from an EMBL/GenBank/DDBJ whole genome shotgun (WGS) entry which is preliminary data.</text>
</comment>
<evidence type="ECO:0000256" key="4">
    <source>
        <dbReference type="ARBA" id="ARBA00022892"/>
    </source>
</evidence>
<comment type="subunit">
    <text evidence="9">Oligomeric complex that consists of at least the alpha, beta, beta', gamma, delta, epsilon and zeta subunits.</text>
</comment>
<evidence type="ECO:0000256" key="5">
    <source>
        <dbReference type="ARBA" id="ARBA00022927"/>
    </source>
</evidence>
<dbReference type="GO" id="GO:0006888">
    <property type="term" value="P:endoplasmic reticulum to Golgi vesicle-mediated transport"/>
    <property type="evidence" value="ECO:0007669"/>
    <property type="project" value="TreeGrafter"/>
</dbReference>
<gene>
    <name evidence="13" type="ORF">B4U79_00647</name>
</gene>
<evidence type="ECO:0000313" key="14">
    <source>
        <dbReference type="Proteomes" id="UP000285301"/>
    </source>
</evidence>
<dbReference type="PANTHER" id="PTHR10121:SF0">
    <property type="entry name" value="COATOMER SUBUNIT DELTA"/>
    <property type="match status" value="1"/>
</dbReference>
<dbReference type="InterPro" id="IPR027059">
    <property type="entry name" value="Coatomer_dsu"/>
</dbReference>
<sequence length="445" mass="50035">MTRSRIEGLLTAFTKLITKDKQHTFIETDAVRYVYQALMDPTSDEQQILDNAFTLIFAFDEIVALGYRESVNMSQVRTFIEMDSHEERVYVAVRQTQEREAKQKMREKAKELSKLQRTQQLGNKNVGSTITSSLPVSSTTDFREPTVGDRAIGSSISSSLPPSRPRGTSKALKLGSKAGQGLFSQVNEEQLVTELRQEETPGTVTAPAAAESEEPVTVTVEEKLKCEVARDGGVARSCELSGIMQVLIKEEAYRRVKISVECEDESVQIQTHPSIDKELFKQQKLIGLRQKSFPLGVSVGVLKYRRVSTSGDDWPPLIINAWPNGNNCNLELQINKPLHDITINIPCPSQPMVNECSEGDYEWKRKTLTWKLSFLNMDSPNATIDFDLNETLQNDDFFPITCNFQSEGNLSGIKVLSVYNEDDEEGEEVKYASENKLIVEKYEIA</sequence>
<evidence type="ECO:0000259" key="12">
    <source>
        <dbReference type="PROSITE" id="PS51072"/>
    </source>
</evidence>
<dbReference type="GO" id="GO:0000139">
    <property type="term" value="C:Golgi membrane"/>
    <property type="evidence" value="ECO:0007669"/>
    <property type="project" value="UniProtKB-SubCell"/>
</dbReference>
<keyword evidence="5 9" id="KW-0653">Protein transport</keyword>
<evidence type="ECO:0000313" key="13">
    <source>
        <dbReference type="EMBL" id="RWS09780.1"/>
    </source>
</evidence>
<dbReference type="OrthoDB" id="10266042at2759"/>
<dbReference type="PROSITE" id="PS51072">
    <property type="entry name" value="MHD"/>
    <property type="match status" value="1"/>
</dbReference>
<keyword evidence="4 9" id="KW-0931">ER-Golgi transport</keyword>
<evidence type="ECO:0000256" key="8">
    <source>
        <dbReference type="ARBA" id="ARBA00023329"/>
    </source>
</evidence>
<dbReference type="GO" id="GO:0030126">
    <property type="term" value="C:COPI vesicle coat"/>
    <property type="evidence" value="ECO:0007669"/>
    <property type="project" value="UniProtKB-UniRule"/>
</dbReference>
<dbReference type="CDD" id="cd09254">
    <property type="entry name" value="AP_delta-COPI_MHD"/>
    <property type="match status" value="1"/>
</dbReference>
<evidence type="ECO:0000256" key="7">
    <source>
        <dbReference type="ARBA" id="ARBA00023136"/>
    </source>
</evidence>
<evidence type="ECO:0000256" key="9">
    <source>
        <dbReference type="RuleBase" id="RU364018"/>
    </source>
</evidence>
<reference evidence="13 14" key="1">
    <citation type="journal article" date="2018" name="Gigascience">
        <title>Genomes of trombidid mites reveal novel predicted allergens and laterally-transferred genes associated with secondary metabolism.</title>
        <authorList>
            <person name="Dong X."/>
            <person name="Chaisiri K."/>
            <person name="Xia D."/>
            <person name="Armstrong S.D."/>
            <person name="Fang Y."/>
            <person name="Donnelly M.J."/>
            <person name="Kadowaki T."/>
            <person name="McGarry J.W."/>
            <person name="Darby A.C."/>
            <person name="Makepeace B.L."/>
        </authorList>
    </citation>
    <scope>NUCLEOTIDE SEQUENCE [LARGE SCALE GENOMIC DNA]</scope>
    <source>
        <strain evidence="13">UoL-WK</strain>
    </source>
</reference>
<evidence type="ECO:0000256" key="11">
    <source>
        <dbReference type="SAM" id="MobiDB-lite"/>
    </source>
</evidence>
<evidence type="ECO:0000256" key="3">
    <source>
        <dbReference type="ARBA" id="ARBA00022490"/>
    </source>
</evidence>
<comment type="function">
    <text evidence="9">The coatomer is a cytosolic protein complex that binds to dilysine motifs and reversibly associates with Golgi non-clathrin-coated vesicles, which further mediate biosynthetic protein transport from the ER, via the Golgi up to the trans Golgi network. Coatomer complex is required for budding from Golgi membranes, and is essential for the retrograde Golgi-to-ER transport of dilysine-tagged proteins.</text>
</comment>
<name>A0A3S3NV50_9ACAR</name>
<feature type="domain" description="MHD" evidence="12">
    <location>
        <begin position="213"/>
        <end position="445"/>
    </location>
</feature>
<dbReference type="GO" id="GO:0015031">
    <property type="term" value="P:protein transport"/>
    <property type="evidence" value="ECO:0007669"/>
    <property type="project" value="UniProtKB-KW"/>
</dbReference>
<dbReference type="GO" id="GO:0051645">
    <property type="term" value="P:Golgi localization"/>
    <property type="evidence" value="ECO:0007669"/>
    <property type="project" value="TreeGrafter"/>
</dbReference>